<gene>
    <name evidence="3" type="ORF">MNOR_LOCUS11861</name>
</gene>
<sequence length="680" mass="77513">IASEYALIKKQLQKKERKLKKFNNALQAKEHVRRTVEVYTRKKSPYKDPKVPDAVKFKEGSPEVRVIHSVTSPVKSLNAKRSKKSKITLENNFVPSKTINFQKKLKNCNDISNKVSSTSYSESNKITPECDDNGQNCSKQSNNKKYNEKKRKESENIEIIKKNCIPSSFEVELEKSCKDDNSSNQLCDNEILHIHKKHMIENDKEIILSLSSKSDKKINKSDSNSSNCLRKKLLQKAKSSFKYPRINGKSILDNIQSQDLFAPTLAPSSSNVFTVTDKASTSEASIPLNLNENLKTNEINTSIDNELQNDFFTDTDFQTLPLNSQLSLNEVYKNNARDKEDKYSSMDSHELISFSNDQFFSQNIDIVRRGKSRKRTPRSSQDSLVSNEKNKRISGITTSYEDVSTNKTISLSSENNTGQHNTGFLNYREPIVNSSIVTNNTSEDVLVKELDDYSNSLEAFAMDFDEMLIESNSEICNKNEREDELIILEAEKVELNRKNMQDRKKHVDSVNANVQTKNVIIDSKFSLLKNKQSVNDSCDEISITLNKKNIDDSNLKTNEDKKMYKKIEIPSYKFPIQESQGKVLICAINVHNLDTSGVDNGIKKSIPTVLVIQEFGLSLWQYYPKAALSNQHSKDNFRKSWQEIGKSNYNFGKSTDIIHIVANGLPSIEKDVRFYVITKK</sequence>
<dbReference type="Proteomes" id="UP001497623">
    <property type="component" value="Unassembled WGS sequence"/>
</dbReference>
<feature type="non-terminal residue" evidence="3">
    <location>
        <position position="1"/>
    </location>
</feature>
<feature type="region of interest" description="Disordered" evidence="2">
    <location>
        <begin position="117"/>
        <end position="151"/>
    </location>
</feature>
<feature type="region of interest" description="Disordered" evidence="2">
    <location>
        <begin position="369"/>
        <end position="391"/>
    </location>
</feature>
<protein>
    <submittedName>
        <fullName evidence="3">Uncharacterized protein</fullName>
    </submittedName>
</protein>
<dbReference type="AlphaFoldDB" id="A0AAV2QHM2"/>
<keyword evidence="4" id="KW-1185">Reference proteome</keyword>
<accession>A0AAV2QHM2</accession>
<evidence type="ECO:0000256" key="2">
    <source>
        <dbReference type="SAM" id="MobiDB-lite"/>
    </source>
</evidence>
<name>A0AAV2QHM2_MEGNR</name>
<evidence type="ECO:0000256" key="1">
    <source>
        <dbReference type="SAM" id="Coils"/>
    </source>
</evidence>
<reference evidence="3 4" key="1">
    <citation type="submission" date="2024-05" db="EMBL/GenBank/DDBJ databases">
        <authorList>
            <person name="Wallberg A."/>
        </authorList>
    </citation>
    <scope>NUCLEOTIDE SEQUENCE [LARGE SCALE GENOMIC DNA]</scope>
</reference>
<feature type="coiled-coil region" evidence="1">
    <location>
        <begin position="5"/>
        <end position="32"/>
    </location>
</feature>
<feature type="compositionally biased region" description="Polar residues" evidence="2">
    <location>
        <begin position="378"/>
        <end position="387"/>
    </location>
</feature>
<keyword evidence="1" id="KW-0175">Coiled coil</keyword>
<feature type="non-terminal residue" evidence="3">
    <location>
        <position position="680"/>
    </location>
</feature>
<evidence type="ECO:0000313" key="3">
    <source>
        <dbReference type="EMBL" id="CAL4082349.1"/>
    </source>
</evidence>
<organism evidence="3 4">
    <name type="scientific">Meganyctiphanes norvegica</name>
    <name type="common">Northern krill</name>
    <name type="synonym">Thysanopoda norvegica</name>
    <dbReference type="NCBI Taxonomy" id="48144"/>
    <lineage>
        <taxon>Eukaryota</taxon>
        <taxon>Metazoa</taxon>
        <taxon>Ecdysozoa</taxon>
        <taxon>Arthropoda</taxon>
        <taxon>Crustacea</taxon>
        <taxon>Multicrustacea</taxon>
        <taxon>Malacostraca</taxon>
        <taxon>Eumalacostraca</taxon>
        <taxon>Eucarida</taxon>
        <taxon>Euphausiacea</taxon>
        <taxon>Euphausiidae</taxon>
        <taxon>Meganyctiphanes</taxon>
    </lineage>
</organism>
<comment type="caution">
    <text evidence="3">The sequence shown here is derived from an EMBL/GenBank/DDBJ whole genome shotgun (WGS) entry which is preliminary data.</text>
</comment>
<proteinExistence type="predicted"/>
<dbReference type="EMBL" id="CAXKWB010006331">
    <property type="protein sequence ID" value="CAL4082349.1"/>
    <property type="molecule type" value="Genomic_DNA"/>
</dbReference>
<evidence type="ECO:0000313" key="4">
    <source>
        <dbReference type="Proteomes" id="UP001497623"/>
    </source>
</evidence>
<feature type="compositionally biased region" description="Polar residues" evidence="2">
    <location>
        <begin position="117"/>
        <end position="126"/>
    </location>
</feature>